<keyword evidence="3" id="KW-0479">Metal-binding</keyword>
<dbReference type="OMA" id="GWYHIPQ"/>
<dbReference type="KEGG" id="mpp:MICPUCDRAFT_2294"/>
<evidence type="ECO:0000313" key="11">
    <source>
        <dbReference type="Proteomes" id="UP000001876"/>
    </source>
</evidence>
<feature type="domain" description="Fe2OG dioxygenase" evidence="9">
    <location>
        <begin position="101"/>
        <end position="208"/>
    </location>
</feature>
<dbReference type="SMART" id="SM00702">
    <property type="entry name" value="P4Hc"/>
    <property type="match status" value="1"/>
</dbReference>
<sequence>AEEYKRATPYAHGVVSPLCDDSMLRRVRAEMRDNLSATFKETDLFKVLQTVDLVTIDDPEKGGDPAIAAKIPALLRLRDAIYSQEFRDMVQTMTGCAPLTDRIDCSANVYPRSGHLLCHDDVIGTRCISYIVYLTDPDDAWTEKDGGALELYPVETPGTPAVDPTARLIPRWNSMAFFTVQPGRSFHAVQEVFAEDKPRLSISGWYHAATAPEGSENATLTQLQTRASEDDDVAGFVPFQSAEPLGPDEDDLAYLSRWVNPEYLVPENVARIRAKMEEDSSVQMREFLKPELANAIRAATRAEDARDALGRGAIPARTAGVGKGWRAIGPTHKQRFLRFDDDDDDAGAPDEAGAGALLRKLRADVFASEAFARLLTALTGWRPTAHKGDVRRFRPGLDYTVAHHGILTVDPRLDATLCVVDDEGEDDAQAWDFGECGGFECYIAADESGVASAAATAEVYKAAEEDDEDELLSVSATFNTLSLVARDEGLMRFVKYVSHLAPSSRWDLAMQYTVVA</sequence>
<dbReference type="PANTHER" id="PTHR12117">
    <property type="entry name" value="HISTONE ACETYLTRANSFERASE COMPLEX"/>
    <property type="match status" value="1"/>
</dbReference>
<dbReference type="InterPro" id="IPR051842">
    <property type="entry name" value="uS12_prolyl_hydroxylase"/>
</dbReference>
<evidence type="ECO:0000256" key="8">
    <source>
        <dbReference type="ARBA" id="ARBA00047444"/>
    </source>
</evidence>
<dbReference type="STRING" id="564608.C1MRA0"/>
<dbReference type="GO" id="GO:0005506">
    <property type="term" value="F:iron ion binding"/>
    <property type="evidence" value="ECO:0007669"/>
    <property type="project" value="InterPro"/>
</dbReference>
<evidence type="ECO:0000256" key="7">
    <source>
        <dbReference type="ARBA" id="ARBA00023004"/>
    </source>
</evidence>
<evidence type="ECO:0000256" key="1">
    <source>
        <dbReference type="ARBA" id="ARBA00001961"/>
    </source>
</evidence>
<dbReference type="GeneID" id="9683705"/>
<accession>C1MRA0</accession>
<dbReference type="InterPro" id="IPR039558">
    <property type="entry name" value="TPA1/OFD1_N"/>
</dbReference>
<keyword evidence="5" id="KW-0223">Dioxygenase</keyword>
<dbReference type="Proteomes" id="UP000001876">
    <property type="component" value="Unassembled WGS sequence"/>
</dbReference>
<dbReference type="InterPro" id="IPR043044">
    <property type="entry name" value="TPA1/Ofd1_C"/>
</dbReference>
<evidence type="ECO:0000256" key="5">
    <source>
        <dbReference type="ARBA" id="ARBA00022964"/>
    </source>
</evidence>
<keyword evidence="4" id="KW-0847">Vitamin C</keyword>
<keyword evidence="7" id="KW-0408">Iron</keyword>
<evidence type="ECO:0000259" key="9">
    <source>
        <dbReference type="PROSITE" id="PS51471"/>
    </source>
</evidence>
<dbReference type="AlphaFoldDB" id="C1MRA0"/>
<dbReference type="Pfam" id="PF10637">
    <property type="entry name" value="Ofd1_CTDD"/>
    <property type="match status" value="1"/>
</dbReference>
<dbReference type="InterPro" id="IPR005123">
    <property type="entry name" value="Oxoglu/Fe-dep_dioxygenase_dom"/>
</dbReference>
<reference evidence="10 11" key="1">
    <citation type="journal article" date="2009" name="Science">
        <title>Green evolution and dynamic adaptations revealed by genomes of the marine picoeukaryotes Micromonas.</title>
        <authorList>
            <person name="Worden A.Z."/>
            <person name="Lee J.H."/>
            <person name="Mock T."/>
            <person name="Rouze P."/>
            <person name="Simmons M.P."/>
            <person name="Aerts A.L."/>
            <person name="Allen A.E."/>
            <person name="Cuvelier M.L."/>
            <person name="Derelle E."/>
            <person name="Everett M.V."/>
            <person name="Foulon E."/>
            <person name="Grimwood J."/>
            <person name="Gundlach H."/>
            <person name="Henrissat B."/>
            <person name="Napoli C."/>
            <person name="McDonald S.M."/>
            <person name="Parker M.S."/>
            <person name="Rombauts S."/>
            <person name="Salamov A."/>
            <person name="Von Dassow P."/>
            <person name="Badger J.H."/>
            <person name="Coutinho P.M."/>
            <person name="Demir E."/>
            <person name="Dubchak I."/>
            <person name="Gentemann C."/>
            <person name="Eikrem W."/>
            <person name="Gready J.E."/>
            <person name="John U."/>
            <person name="Lanier W."/>
            <person name="Lindquist E.A."/>
            <person name="Lucas S."/>
            <person name="Mayer K.F."/>
            <person name="Moreau H."/>
            <person name="Not F."/>
            <person name="Otillar R."/>
            <person name="Panaud O."/>
            <person name="Pangilinan J."/>
            <person name="Paulsen I."/>
            <person name="Piegu B."/>
            <person name="Poliakov A."/>
            <person name="Robbens S."/>
            <person name="Schmutz J."/>
            <person name="Toulza E."/>
            <person name="Wyss T."/>
            <person name="Zelensky A."/>
            <person name="Zhou K."/>
            <person name="Armbrust E.V."/>
            <person name="Bhattacharya D."/>
            <person name="Goodenough U.W."/>
            <person name="Van de Peer Y."/>
            <person name="Grigoriev I.V."/>
        </authorList>
    </citation>
    <scope>NUCLEOTIDE SEQUENCE [LARGE SCALE GENOMIC DNA]</scope>
    <source>
        <strain evidence="10 11">CCMP1545</strain>
    </source>
</reference>
<dbReference type="RefSeq" id="XP_003057895.1">
    <property type="nucleotide sequence ID" value="XM_003057849.1"/>
</dbReference>
<dbReference type="PANTHER" id="PTHR12117:SF0">
    <property type="entry name" value="PROLYL 3-HYDROXYLASE OGFOD1"/>
    <property type="match status" value="1"/>
</dbReference>
<dbReference type="Gene3D" id="3.60.130.20">
    <property type="entry name" value="Oxoglutarate/iron-dependent oxygenase, C-terminal degradation domain"/>
    <property type="match status" value="1"/>
</dbReference>
<dbReference type="OrthoDB" id="430522at2759"/>
<dbReference type="GO" id="GO:0031418">
    <property type="term" value="F:L-ascorbic acid binding"/>
    <property type="evidence" value="ECO:0007669"/>
    <property type="project" value="UniProtKB-KW"/>
</dbReference>
<name>C1MRA0_MICPC</name>
<dbReference type="Gene3D" id="2.60.120.620">
    <property type="entry name" value="q2cbj1_9rhob like domain"/>
    <property type="match status" value="1"/>
</dbReference>
<dbReference type="GO" id="GO:0031543">
    <property type="term" value="F:peptidyl-proline dioxygenase activity"/>
    <property type="evidence" value="ECO:0007669"/>
    <property type="project" value="UniProtKB-ARBA"/>
</dbReference>
<feature type="non-terminal residue" evidence="10">
    <location>
        <position position="516"/>
    </location>
</feature>
<evidence type="ECO:0000256" key="2">
    <source>
        <dbReference type="ARBA" id="ARBA00007443"/>
    </source>
</evidence>
<comment type="catalytic activity">
    <reaction evidence="8">
        <text>[ribosomal protein uS12]-L-proline + 2-oxoglutarate + O2 = [ribosomal protein uS12]-(3S)-3-hydroxy-L-proline + succinate + CO2</text>
        <dbReference type="Rhea" id="RHEA:54156"/>
        <dbReference type="Rhea" id="RHEA-COMP:13816"/>
        <dbReference type="Rhea" id="RHEA-COMP:13818"/>
        <dbReference type="ChEBI" id="CHEBI:15379"/>
        <dbReference type="ChEBI" id="CHEBI:16526"/>
        <dbReference type="ChEBI" id="CHEBI:16810"/>
        <dbReference type="ChEBI" id="CHEBI:30031"/>
        <dbReference type="ChEBI" id="CHEBI:50342"/>
        <dbReference type="ChEBI" id="CHEBI:85428"/>
    </reaction>
</comment>
<dbReference type="eggNOG" id="KOG3844">
    <property type="taxonomic scope" value="Eukaryota"/>
</dbReference>
<evidence type="ECO:0000256" key="6">
    <source>
        <dbReference type="ARBA" id="ARBA00023002"/>
    </source>
</evidence>
<dbReference type="InterPro" id="IPR006620">
    <property type="entry name" value="Pro_4_hyd_alph"/>
</dbReference>
<protein>
    <submittedName>
        <fullName evidence="10">Predicted protein</fullName>
    </submittedName>
</protein>
<proteinExistence type="inferred from homology"/>
<evidence type="ECO:0000256" key="4">
    <source>
        <dbReference type="ARBA" id="ARBA00022896"/>
    </source>
</evidence>
<evidence type="ECO:0000313" key="10">
    <source>
        <dbReference type="EMBL" id="EEH57846.1"/>
    </source>
</evidence>
<comment type="similarity">
    <text evidence="2">Belongs to the TPA1 family.</text>
</comment>
<dbReference type="EMBL" id="GG663738">
    <property type="protein sequence ID" value="EEH57846.1"/>
    <property type="molecule type" value="Genomic_DNA"/>
</dbReference>
<organism evidence="11">
    <name type="scientific">Micromonas pusilla (strain CCMP1545)</name>
    <name type="common">Picoplanktonic green alga</name>
    <dbReference type="NCBI Taxonomy" id="564608"/>
    <lineage>
        <taxon>Eukaryota</taxon>
        <taxon>Viridiplantae</taxon>
        <taxon>Chlorophyta</taxon>
        <taxon>Mamiellophyceae</taxon>
        <taxon>Mamiellales</taxon>
        <taxon>Mamiellaceae</taxon>
        <taxon>Micromonas</taxon>
    </lineage>
</organism>
<dbReference type="Pfam" id="PF13661">
    <property type="entry name" value="2OG-FeII_Oxy_4"/>
    <property type="match status" value="1"/>
</dbReference>
<feature type="non-terminal residue" evidence="10">
    <location>
        <position position="1"/>
    </location>
</feature>
<keyword evidence="6" id="KW-0560">Oxidoreductase</keyword>
<comment type="cofactor">
    <cofactor evidence="1">
        <name>L-ascorbate</name>
        <dbReference type="ChEBI" id="CHEBI:38290"/>
    </cofactor>
</comment>
<dbReference type="PROSITE" id="PS51471">
    <property type="entry name" value="FE2OG_OXY"/>
    <property type="match status" value="1"/>
</dbReference>
<evidence type="ECO:0000256" key="3">
    <source>
        <dbReference type="ARBA" id="ARBA00022723"/>
    </source>
</evidence>
<gene>
    <name evidence="10" type="ORF">MICPUCDRAFT_2294</name>
</gene>
<keyword evidence="11" id="KW-1185">Reference proteome</keyword>
<dbReference type="InterPro" id="IPR019601">
    <property type="entry name" value="Oxoglutarate/Fe-dep_Oase_C"/>
</dbReference>